<dbReference type="InterPro" id="IPR016181">
    <property type="entry name" value="Acyl_CoA_acyltransferase"/>
</dbReference>
<dbReference type="CDD" id="cd04301">
    <property type="entry name" value="NAT_SF"/>
    <property type="match status" value="1"/>
</dbReference>
<keyword evidence="3" id="KW-1185">Reference proteome</keyword>
<dbReference type="EMBL" id="CP034159">
    <property type="protein sequence ID" value="AZI31939.1"/>
    <property type="molecule type" value="Genomic_DNA"/>
</dbReference>
<organism evidence="2 3">
    <name type="scientific">Kaistella carnis</name>
    <dbReference type="NCBI Taxonomy" id="1241979"/>
    <lineage>
        <taxon>Bacteria</taxon>
        <taxon>Pseudomonadati</taxon>
        <taxon>Bacteroidota</taxon>
        <taxon>Flavobacteriia</taxon>
        <taxon>Flavobacteriales</taxon>
        <taxon>Weeksellaceae</taxon>
        <taxon>Chryseobacterium group</taxon>
        <taxon>Kaistella</taxon>
    </lineage>
</organism>
<feature type="domain" description="N-acetyltransferase" evidence="1">
    <location>
        <begin position="2"/>
        <end position="148"/>
    </location>
</feature>
<dbReference type="KEGG" id="ccas:EIB73_01560"/>
<name>A0A3G8XFM9_9FLAO</name>
<proteinExistence type="predicted"/>
<dbReference type="InterPro" id="IPR000182">
    <property type="entry name" value="GNAT_dom"/>
</dbReference>
<dbReference type="RefSeq" id="WP_125021975.1">
    <property type="nucleotide sequence ID" value="NZ_CP034159.1"/>
</dbReference>
<dbReference type="Pfam" id="PF13508">
    <property type="entry name" value="Acetyltransf_7"/>
    <property type="match status" value="1"/>
</dbReference>
<evidence type="ECO:0000313" key="3">
    <source>
        <dbReference type="Proteomes" id="UP000270185"/>
    </source>
</evidence>
<protein>
    <submittedName>
        <fullName evidence="2">N-acetyltransferase</fullName>
    </submittedName>
</protein>
<dbReference type="PROSITE" id="PS51186">
    <property type="entry name" value="GNAT"/>
    <property type="match status" value="1"/>
</dbReference>
<dbReference type="AlphaFoldDB" id="A0A3G8XFM9"/>
<sequence>MIKINTYSEKNIPSEDIKKEIVNFLFESLEQYGDPKDDIEKAIDYAFGKDQKPGGVVLSAHDSESGKIAGAVVVNKTGMASYIPENILVYIATDKDLRGKGVGKQLMQTAIDATEGDVALHCEPDNPAKFLYEKLGFTSKYLEMRLKK</sequence>
<dbReference type="OrthoDB" id="7585366at2"/>
<reference evidence="3" key="1">
    <citation type="submission" date="2018-11" db="EMBL/GenBank/DDBJ databases">
        <title>Proposal to divide the Flavobacteriaceae and reorganize its genera based on Amino Acid Identity values calculated from whole genome sequences.</title>
        <authorList>
            <person name="Nicholson A.C."/>
            <person name="Gulvik C.A."/>
            <person name="Whitney A.M."/>
            <person name="Humrighouse B.W."/>
            <person name="Bell M."/>
            <person name="Holmes B."/>
            <person name="Steigerwalt A.G."/>
            <person name="Villarma A."/>
            <person name="Sheth M."/>
            <person name="Batra D."/>
            <person name="Pryor J."/>
            <person name="Bernardet J.-F."/>
            <person name="Hugo C."/>
            <person name="Kampfer P."/>
            <person name="Newman J.D."/>
            <person name="McQuiston J.R."/>
        </authorList>
    </citation>
    <scope>NUCLEOTIDE SEQUENCE [LARGE SCALE GENOMIC DNA]</scope>
    <source>
        <strain evidence="3">G0081</strain>
    </source>
</reference>
<gene>
    <name evidence="2" type="ORF">EIB73_01560</name>
</gene>
<accession>A0A3G8XFM9</accession>
<dbReference type="Proteomes" id="UP000270185">
    <property type="component" value="Chromosome"/>
</dbReference>
<keyword evidence="2" id="KW-0808">Transferase</keyword>
<dbReference type="Gene3D" id="3.40.630.30">
    <property type="match status" value="1"/>
</dbReference>
<dbReference type="SUPFAM" id="SSF55729">
    <property type="entry name" value="Acyl-CoA N-acyltransferases (Nat)"/>
    <property type="match status" value="1"/>
</dbReference>
<evidence type="ECO:0000259" key="1">
    <source>
        <dbReference type="PROSITE" id="PS51186"/>
    </source>
</evidence>
<dbReference type="GO" id="GO:0016747">
    <property type="term" value="F:acyltransferase activity, transferring groups other than amino-acyl groups"/>
    <property type="evidence" value="ECO:0007669"/>
    <property type="project" value="InterPro"/>
</dbReference>
<evidence type="ECO:0000313" key="2">
    <source>
        <dbReference type="EMBL" id="AZI31939.1"/>
    </source>
</evidence>